<feature type="region of interest" description="Disordered" evidence="1">
    <location>
        <begin position="167"/>
        <end position="209"/>
    </location>
</feature>
<reference evidence="2 3" key="1">
    <citation type="submission" date="2020-12" db="EMBL/GenBank/DDBJ databases">
        <title>Metabolic potential, ecology and presence of endohyphal bacteria is reflected in genomic diversity of Mucoromycotina.</title>
        <authorList>
            <person name="Muszewska A."/>
            <person name="Okrasinska A."/>
            <person name="Steczkiewicz K."/>
            <person name="Drgas O."/>
            <person name="Orlowska M."/>
            <person name="Perlinska-Lenart U."/>
            <person name="Aleksandrzak-Piekarczyk T."/>
            <person name="Szatraj K."/>
            <person name="Zielenkiewicz U."/>
            <person name="Pilsyk S."/>
            <person name="Malc E."/>
            <person name="Mieczkowski P."/>
            <person name="Kruszewska J.S."/>
            <person name="Biernat P."/>
            <person name="Pawlowska J."/>
        </authorList>
    </citation>
    <scope>NUCLEOTIDE SEQUENCE [LARGE SCALE GENOMIC DNA]</scope>
    <source>
        <strain evidence="2 3">CBS 142.35</strain>
    </source>
</reference>
<dbReference type="OrthoDB" id="10486029at2759"/>
<dbReference type="Proteomes" id="UP000646827">
    <property type="component" value="Unassembled WGS sequence"/>
</dbReference>
<dbReference type="EMBL" id="JAEPRB010000641">
    <property type="protein sequence ID" value="KAG2214079.1"/>
    <property type="molecule type" value="Genomic_DNA"/>
</dbReference>
<dbReference type="AlphaFoldDB" id="A0A8H7RM91"/>
<sequence>MQNPVLPPTHQQAQKRKTTRHSNDTNTGIDDSFGSNDDVTKTQVHKEYETDSSNRPKTINSAKSIIAEHSIVDEDGDLIMASIKALIEEQFTDSPNSNEKEKEPECFDPLGASETVNSEMDYIKNLSLNTTARTKIDKLSIRACRQLVKKLDTLSQTDTLAGKHLRAFKKQSHHSSRGRNTQPSSKGSEALASDAVTIGQSGSKPNINN</sequence>
<evidence type="ECO:0000313" key="3">
    <source>
        <dbReference type="Proteomes" id="UP000646827"/>
    </source>
</evidence>
<feature type="region of interest" description="Disordered" evidence="1">
    <location>
        <begin position="1"/>
        <end position="57"/>
    </location>
</feature>
<accession>A0A8H7RM91</accession>
<evidence type="ECO:0000313" key="2">
    <source>
        <dbReference type="EMBL" id="KAG2214079.1"/>
    </source>
</evidence>
<comment type="caution">
    <text evidence="2">The sequence shown here is derived from an EMBL/GenBank/DDBJ whole genome shotgun (WGS) entry which is preliminary data.</text>
</comment>
<feature type="compositionally biased region" description="Basic residues" evidence="1">
    <location>
        <begin position="167"/>
        <end position="177"/>
    </location>
</feature>
<name>A0A8H7RM91_9FUNG</name>
<protein>
    <submittedName>
        <fullName evidence="2">Uncharacterized protein</fullName>
    </submittedName>
</protein>
<proteinExistence type="predicted"/>
<organism evidence="2 3">
    <name type="scientific">Circinella minor</name>
    <dbReference type="NCBI Taxonomy" id="1195481"/>
    <lineage>
        <taxon>Eukaryota</taxon>
        <taxon>Fungi</taxon>
        <taxon>Fungi incertae sedis</taxon>
        <taxon>Mucoromycota</taxon>
        <taxon>Mucoromycotina</taxon>
        <taxon>Mucoromycetes</taxon>
        <taxon>Mucorales</taxon>
        <taxon>Lichtheimiaceae</taxon>
        <taxon>Circinella</taxon>
    </lineage>
</organism>
<feature type="compositionally biased region" description="Polar residues" evidence="1">
    <location>
        <begin position="178"/>
        <end position="187"/>
    </location>
</feature>
<feature type="compositionally biased region" description="Basic and acidic residues" evidence="1">
    <location>
        <begin position="38"/>
        <end position="54"/>
    </location>
</feature>
<feature type="compositionally biased region" description="Polar residues" evidence="1">
    <location>
        <begin position="24"/>
        <end position="37"/>
    </location>
</feature>
<keyword evidence="3" id="KW-1185">Reference proteome</keyword>
<feature type="compositionally biased region" description="Polar residues" evidence="1">
    <location>
        <begin position="198"/>
        <end position="209"/>
    </location>
</feature>
<evidence type="ECO:0000256" key="1">
    <source>
        <dbReference type="SAM" id="MobiDB-lite"/>
    </source>
</evidence>
<feature type="region of interest" description="Disordered" evidence="1">
    <location>
        <begin position="92"/>
        <end position="112"/>
    </location>
</feature>
<gene>
    <name evidence="2" type="ORF">INT45_010958</name>
</gene>